<dbReference type="Proteomes" id="UP001290861">
    <property type="component" value="Unassembled WGS sequence"/>
</dbReference>
<reference evidence="5 6" key="1">
    <citation type="journal article" date="2024" name="Appl. Environ. Microbiol.">
        <title>Pontiella agarivorans sp. nov., a novel marine anaerobic bacterium capable of degrading macroalgal polysaccharides and fixing nitrogen.</title>
        <authorList>
            <person name="Liu N."/>
            <person name="Kivenson V."/>
            <person name="Peng X."/>
            <person name="Cui Z."/>
            <person name="Lankiewicz T.S."/>
            <person name="Gosselin K.M."/>
            <person name="English C.J."/>
            <person name="Blair E.M."/>
            <person name="O'Malley M.A."/>
            <person name="Valentine D.L."/>
        </authorList>
    </citation>
    <scope>NUCLEOTIDE SEQUENCE [LARGE SCALE GENOMIC DNA]</scope>
    <source>
        <strain evidence="5 6">NLcol2</strain>
    </source>
</reference>
<dbReference type="Gene3D" id="2.60.40.10">
    <property type="entry name" value="Immunoglobulins"/>
    <property type="match status" value="1"/>
</dbReference>
<comment type="caution">
    <text evidence="5">The sequence shown here is derived from an EMBL/GenBank/DDBJ whole genome shotgun (WGS) entry which is preliminary data.</text>
</comment>
<dbReference type="NCBIfam" id="NF033679">
    <property type="entry name" value="DNRLRE_dom"/>
    <property type="match status" value="1"/>
</dbReference>
<name>A0ABU5N1F4_9BACT</name>
<evidence type="ECO:0000313" key="6">
    <source>
        <dbReference type="Proteomes" id="UP001290861"/>
    </source>
</evidence>
<dbReference type="SUPFAM" id="SSF49313">
    <property type="entry name" value="Cadherin-like"/>
    <property type="match status" value="1"/>
</dbReference>
<evidence type="ECO:0000256" key="3">
    <source>
        <dbReference type="ARBA" id="ARBA00022729"/>
    </source>
</evidence>
<evidence type="ECO:0000313" key="5">
    <source>
        <dbReference type="EMBL" id="MDZ8120233.1"/>
    </source>
</evidence>
<dbReference type="InterPro" id="IPR015919">
    <property type="entry name" value="Cadherin-like_sf"/>
</dbReference>
<dbReference type="InterPro" id="IPR013783">
    <property type="entry name" value="Ig-like_fold"/>
</dbReference>
<keyword evidence="2" id="KW-0964">Secreted</keyword>
<dbReference type="InterPro" id="IPR011050">
    <property type="entry name" value="Pectin_lyase_fold/virulence"/>
</dbReference>
<dbReference type="Pfam" id="PF24517">
    <property type="entry name" value="CBM96"/>
    <property type="match status" value="1"/>
</dbReference>
<dbReference type="Gene3D" id="2.160.20.10">
    <property type="entry name" value="Single-stranded right-handed beta-helix, Pectin lyase-like"/>
    <property type="match status" value="1"/>
</dbReference>
<keyword evidence="3" id="KW-0732">Signal</keyword>
<dbReference type="EMBL" id="JARVCO010000012">
    <property type="protein sequence ID" value="MDZ8120233.1"/>
    <property type="molecule type" value="Genomic_DNA"/>
</dbReference>
<dbReference type="InterPro" id="IPR055372">
    <property type="entry name" value="CBM96"/>
</dbReference>
<comment type="subcellular location">
    <subcellularLocation>
        <location evidence="1">Secreted</location>
    </subcellularLocation>
</comment>
<organism evidence="5 6">
    <name type="scientific">Pontiella agarivorans</name>
    <dbReference type="NCBI Taxonomy" id="3038953"/>
    <lineage>
        <taxon>Bacteria</taxon>
        <taxon>Pseudomonadati</taxon>
        <taxon>Kiritimatiellota</taxon>
        <taxon>Kiritimatiellia</taxon>
        <taxon>Kiritimatiellales</taxon>
        <taxon>Pontiellaceae</taxon>
        <taxon>Pontiella</taxon>
    </lineage>
</organism>
<feature type="domain" description="Carbohydrate-binding module family 96" evidence="4">
    <location>
        <begin position="960"/>
        <end position="1117"/>
    </location>
</feature>
<gene>
    <name evidence="5" type="ORF">P9H32_16505</name>
</gene>
<evidence type="ECO:0000256" key="2">
    <source>
        <dbReference type="ARBA" id="ARBA00022525"/>
    </source>
</evidence>
<dbReference type="SUPFAM" id="SSF51126">
    <property type="entry name" value="Pectin lyase-like"/>
    <property type="match status" value="1"/>
</dbReference>
<evidence type="ECO:0000259" key="4">
    <source>
        <dbReference type="Pfam" id="PF24517"/>
    </source>
</evidence>
<keyword evidence="6" id="KW-1185">Reference proteome</keyword>
<accession>A0ABU5N1F4</accession>
<proteinExistence type="predicted"/>
<protein>
    <submittedName>
        <fullName evidence="5">DNRLRE domain-containing protein</fullName>
    </submittedName>
</protein>
<sequence>MKSVIGAISLGWLVGLQTQAALISDADMTLSMAADIRHTDFEHVGLGWMEGSSAGAWVTNAFDGRSVVSKTSVSQNQALHQYNLVTDETGDQLTFTFVTYANVAADYNVSLFGWTGNTNGMAGTDMIAQDARYAPGKLITTNNLSGVDLLDGESVPSGSKTGAKHFNTVVGAWQTNSITVDMSTYGVAAVIDNMDDLAVFGIAISDGAGAYGTGDLYFDSITVTIVSNTPPPPVTMNMIGFYNAAAETHNVVKNLKTDYGAVGDTNINESAILQQAIDEISALPGGGDLIIPQDDYLFGAIAFKSDVHIKIEGGTTIEQYVPRVDRNAVIFSMGGGLLEPIHNVSIRGIPAAGATNDRFAVFLRAADNARSFLNTGNVRNFYIANVDVHDEYTTHSCINLFSDGYDWDTGGYAVSGTVANISSYYGHYGYGTVQCQAADSVLFTNLYGLGGCTLRVETGARTMNERQFGGAHNIVGKDISCEIGKSAVMLGPHNMQNGLVTIEGVYATNCAFAATLGGGDTIDTKDVTNPDIRPGTFAAGTSITDITAVYGTNATLKWQETLEIPPELEHLLTSVSPDGGKSKYGPAIATAKFTPVYEAYMTGVKAYGFEYTPPVQTAGTAVGDGYSDDLFSAAEYFTNLNSYFWSVTTTGGGTNWIHGNNVVGILDTTSAMGNHHAVNFQGFTLSENPELAGSLDLEGGPFLRVGSEFRYKHQAGVVSGNLNEAAFGLLLSTDKTSGAGDNRFVLLANRGSGIGLAGMTNGLISHADLGVDPVAGGWSDRFRMEWYIEEGISNYEGIVSVYDYEGGLLFKSDWMDLGLTNGTKVYAGYTTGTNTVGGTVSSFSGFEQVQLDNFKFERGRIDAAPEFRANPIYTMNAVADWDYTAFITADAFDLNEDSMTFEKVSGPAWLNVSTNGMVYGVPGTNDIGMNSFAVQVYGSAGTNTTELLIEVEPAGACYSLLYPEADAYIEGGGDSNQNFGIRPELVVQTGSLDKWTRKTFMRFDLSSITNPLIGRVILRLNVGHHNGGSPLHTFTRVDDDSWEEYDITWSDQPATGAVITTVVCLDTVWWQEVDLTDVIKAERATDQLLSFSMVSSGSAVTFNSRETEEGHRPQLVVYSYPNYWAQVAQESGLNLSGSGDEDLDGESDLMEFALGGDPINSAVQGNPPHMVFNPDNSVSFFNWENTNANLGITYLSEWTEDLVNGTWSNVWDSITNWPTDPGYIEAERRVGGSSDEQLFFRLRITQP</sequence>
<evidence type="ECO:0000256" key="1">
    <source>
        <dbReference type="ARBA" id="ARBA00004613"/>
    </source>
</evidence>
<dbReference type="RefSeq" id="WP_322610007.1">
    <property type="nucleotide sequence ID" value="NZ_JARVCO010000012.1"/>
</dbReference>
<dbReference type="InterPro" id="IPR012334">
    <property type="entry name" value="Pectin_lyas_fold"/>
</dbReference>